<dbReference type="PANTHER" id="PTHR28263:SF1">
    <property type="entry name" value="GOLGI TO ER TRAFFIC PROTEIN 2"/>
    <property type="match status" value="1"/>
</dbReference>
<feature type="compositionally biased region" description="Low complexity" evidence="4">
    <location>
        <begin position="100"/>
        <end position="109"/>
    </location>
</feature>
<protein>
    <submittedName>
        <fullName evidence="6">Uncharacterized protein</fullName>
    </submittedName>
</protein>
<dbReference type="AlphaFoldDB" id="A0A8K0XQW9"/>
<feature type="transmembrane region" description="Helical" evidence="5">
    <location>
        <begin position="299"/>
        <end position="322"/>
    </location>
</feature>
<keyword evidence="3 5" id="KW-0472">Membrane</keyword>
<feature type="transmembrane region" description="Helical" evidence="5">
    <location>
        <begin position="184"/>
        <end position="202"/>
    </location>
</feature>
<dbReference type="Proteomes" id="UP000813824">
    <property type="component" value="Unassembled WGS sequence"/>
</dbReference>
<comment type="caution">
    <text evidence="6">The sequence shown here is derived from an EMBL/GenBank/DDBJ whole genome shotgun (WGS) entry which is preliminary data.</text>
</comment>
<evidence type="ECO:0000313" key="7">
    <source>
        <dbReference type="Proteomes" id="UP000813824"/>
    </source>
</evidence>
<keyword evidence="2 5" id="KW-1133">Transmembrane helix</keyword>
<feature type="transmembrane region" description="Helical" evidence="5">
    <location>
        <begin position="236"/>
        <end position="257"/>
    </location>
</feature>
<evidence type="ECO:0000313" key="6">
    <source>
        <dbReference type="EMBL" id="KAH8101549.1"/>
    </source>
</evidence>
<name>A0A8K0XQW9_9AGAR</name>
<dbReference type="OrthoDB" id="5393181at2759"/>
<evidence type="ECO:0000256" key="3">
    <source>
        <dbReference type="ARBA" id="ARBA00023136"/>
    </source>
</evidence>
<dbReference type="InterPro" id="IPR028143">
    <property type="entry name" value="Get2/sif1"/>
</dbReference>
<feature type="region of interest" description="Disordered" evidence="4">
    <location>
        <begin position="1"/>
        <end position="140"/>
    </location>
</feature>
<organism evidence="6 7">
    <name type="scientific">Cristinia sonorae</name>
    <dbReference type="NCBI Taxonomy" id="1940300"/>
    <lineage>
        <taxon>Eukaryota</taxon>
        <taxon>Fungi</taxon>
        <taxon>Dikarya</taxon>
        <taxon>Basidiomycota</taxon>
        <taxon>Agaricomycotina</taxon>
        <taxon>Agaricomycetes</taxon>
        <taxon>Agaricomycetidae</taxon>
        <taxon>Agaricales</taxon>
        <taxon>Pleurotineae</taxon>
        <taxon>Stephanosporaceae</taxon>
        <taxon>Cristinia</taxon>
    </lineage>
</organism>
<keyword evidence="7" id="KW-1185">Reference proteome</keyword>
<dbReference type="PANTHER" id="PTHR28263">
    <property type="entry name" value="GOLGI TO ER TRAFFIC PROTEIN 2"/>
    <property type="match status" value="1"/>
</dbReference>
<evidence type="ECO:0000256" key="1">
    <source>
        <dbReference type="ARBA" id="ARBA00022692"/>
    </source>
</evidence>
<evidence type="ECO:0000256" key="2">
    <source>
        <dbReference type="ARBA" id="ARBA00022989"/>
    </source>
</evidence>
<evidence type="ECO:0000256" key="5">
    <source>
        <dbReference type="SAM" id="Phobius"/>
    </source>
</evidence>
<keyword evidence="1 5" id="KW-0812">Transmembrane</keyword>
<evidence type="ECO:0000256" key="4">
    <source>
        <dbReference type="SAM" id="MobiDB-lite"/>
    </source>
</evidence>
<reference evidence="6" key="1">
    <citation type="journal article" date="2021" name="New Phytol.">
        <title>Evolutionary innovations through gain and loss of genes in the ectomycorrhizal Boletales.</title>
        <authorList>
            <person name="Wu G."/>
            <person name="Miyauchi S."/>
            <person name="Morin E."/>
            <person name="Kuo A."/>
            <person name="Drula E."/>
            <person name="Varga T."/>
            <person name="Kohler A."/>
            <person name="Feng B."/>
            <person name="Cao Y."/>
            <person name="Lipzen A."/>
            <person name="Daum C."/>
            <person name="Hundley H."/>
            <person name="Pangilinan J."/>
            <person name="Johnson J."/>
            <person name="Barry K."/>
            <person name="LaButti K."/>
            <person name="Ng V."/>
            <person name="Ahrendt S."/>
            <person name="Min B."/>
            <person name="Choi I.G."/>
            <person name="Park H."/>
            <person name="Plett J.M."/>
            <person name="Magnuson J."/>
            <person name="Spatafora J.W."/>
            <person name="Nagy L.G."/>
            <person name="Henrissat B."/>
            <person name="Grigoriev I.V."/>
            <person name="Yang Z.L."/>
            <person name="Xu J."/>
            <person name="Martin F.M."/>
        </authorList>
    </citation>
    <scope>NUCLEOTIDE SEQUENCE</scope>
    <source>
        <strain evidence="6">KKN 215</strain>
    </source>
</reference>
<gene>
    <name evidence="6" type="ORF">BXZ70DRAFT_933823</name>
</gene>
<dbReference type="EMBL" id="JAEVFJ010000012">
    <property type="protein sequence ID" value="KAH8101549.1"/>
    <property type="molecule type" value="Genomic_DNA"/>
</dbReference>
<sequence length="323" mass="35036">MSSAAARAEARRKAILSRGTDRLAKLTTSARGEDAPAYMHDDPPLAPLPARPNLEEFVGEETRLPTPPVRSRTASDSRSPFASAGLGAAQPDPSVWSEEQQQQLRAALLGGAGGMPSLFPGQQQLPSTGASNASDTPLPDDPLAAMMAAMTQQSGGAPNPFANMAGMTMEPPAPPAPKTRLQKLMPVIHLVAAWLLFAYFAFWKEPEMFEASHGLLPANRWRRWAELGWKDSKDGWGVQAVPFFWAFTTLAIILHSWRIFSGLDRVQPPTLLSFALPYLPPPLPSLIVNGLKYMQIGSVFLDDVAGVLVAIGLLIWFSSWFVL</sequence>
<proteinExistence type="predicted"/>
<dbReference type="Pfam" id="PF08690">
    <property type="entry name" value="GET2"/>
    <property type="match status" value="1"/>
</dbReference>
<dbReference type="GO" id="GO:0006890">
    <property type="term" value="P:retrograde vesicle-mediated transport, Golgi to endoplasmic reticulum"/>
    <property type="evidence" value="ECO:0007669"/>
    <property type="project" value="TreeGrafter"/>
</dbReference>
<feature type="compositionally biased region" description="Basic and acidic residues" evidence="4">
    <location>
        <begin position="31"/>
        <end position="43"/>
    </location>
</feature>
<feature type="compositionally biased region" description="Polar residues" evidence="4">
    <location>
        <begin position="120"/>
        <end position="135"/>
    </location>
</feature>
<accession>A0A8K0XQW9</accession>